<accession>A0A498HTL4</accession>
<evidence type="ECO:0000313" key="1">
    <source>
        <dbReference type="EMBL" id="RXH74119.1"/>
    </source>
</evidence>
<dbReference type="EMBL" id="RDQH01000341">
    <property type="protein sequence ID" value="RXH74119.1"/>
    <property type="molecule type" value="Genomic_DNA"/>
</dbReference>
<dbReference type="AlphaFoldDB" id="A0A498HTL4"/>
<protein>
    <submittedName>
        <fullName evidence="1">Uncharacterized protein</fullName>
    </submittedName>
</protein>
<gene>
    <name evidence="1" type="ORF">DVH24_021299</name>
</gene>
<organism evidence="1 2">
    <name type="scientific">Malus domestica</name>
    <name type="common">Apple</name>
    <name type="synonym">Pyrus malus</name>
    <dbReference type="NCBI Taxonomy" id="3750"/>
    <lineage>
        <taxon>Eukaryota</taxon>
        <taxon>Viridiplantae</taxon>
        <taxon>Streptophyta</taxon>
        <taxon>Embryophyta</taxon>
        <taxon>Tracheophyta</taxon>
        <taxon>Spermatophyta</taxon>
        <taxon>Magnoliopsida</taxon>
        <taxon>eudicotyledons</taxon>
        <taxon>Gunneridae</taxon>
        <taxon>Pentapetalae</taxon>
        <taxon>rosids</taxon>
        <taxon>fabids</taxon>
        <taxon>Rosales</taxon>
        <taxon>Rosaceae</taxon>
        <taxon>Amygdaloideae</taxon>
        <taxon>Maleae</taxon>
        <taxon>Malus</taxon>
    </lineage>
</organism>
<proteinExistence type="predicted"/>
<keyword evidence="2" id="KW-1185">Reference proteome</keyword>
<comment type="caution">
    <text evidence="1">The sequence shown here is derived from an EMBL/GenBank/DDBJ whole genome shotgun (WGS) entry which is preliminary data.</text>
</comment>
<name>A0A498HTL4_MALDO</name>
<sequence length="60" mass="7018">MGRPMPLESNLSHWMRLDSGSGFRGCSIQTIRGFRGLETVSFRGWRLGSLQRRIQRRLLR</sequence>
<evidence type="ECO:0000313" key="2">
    <source>
        <dbReference type="Proteomes" id="UP000290289"/>
    </source>
</evidence>
<dbReference type="Proteomes" id="UP000290289">
    <property type="component" value="Chromosome 15"/>
</dbReference>
<reference evidence="1 2" key="1">
    <citation type="submission" date="2018-10" db="EMBL/GenBank/DDBJ databases">
        <title>A high-quality apple genome assembly.</title>
        <authorList>
            <person name="Hu J."/>
        </authorList>
    </citation>
    <scope>NUCLEOTIDE SEQUENCE [LARGE SCALE GENOMIC DNA]</scope>
    <source>
        <strain evidence="2">cv. HFTH1</strain>
        <tissue evidence="1">Young leaf</tissue>
    </source>
</reference>